<dbReference type="InterPro" id="IPR036097">
    <property type="entry name" value="HisK_dim/P_sf"/>
</dbReference>
<organism evidence="10 11">
    <name type="scientific">Alkalimonas delamerensis</name>
    <dbReference type="NCBI Taxonomy" id="265981"/>
    <lineage>
        <taxon>Bacteria</taxon>
        <taxon>Pseudomonadati</taxon>
        <taxon>Pseudomonadota</taxon>
        <taxon>Gammaproteobacteria</taxon>
        <taxon>Alkalimonas</taxon>
    </lineage>
</organism>
<gene>
    <name evidence="10" type="ORF">Q3O59_05620</name>
</gene>
<dbReference type="PANTHER" id="PTHR43047:SF72">
    <property type="entry name" value="OSMOSENSING HISTIDINE PROTEIN KINASE SLN1"/>
    <property type="match status" value="1"/>
</dbReference>
<dbReference type="CDD" id="cd16922">
    <property type="entry name" value="HATPase_EvgS-ArcB-TorS-like"/>
    <property type="match status" value="1"/>
</dbReference>
<evidence type="ECO:0000256" key="4">
    <source>
        <dbReference type="ARBA" id="ARBA00022679"/>
    </source>
</evidence>
<dbReference type="EC" id="2.7.13.3" evidence="2"/>
<keyword evidence="6" id="KW-0472">Membrane</keyword>
<dbReference type="CDD" id="cd00130">
    <property type="entry name" value="PAS"/>
    <property type="match status" value="1"/>
</dbReference>
<comment type="catalytic activity">
    <reaction evidence="1">
        <text>ATP + protein L-histidine = ADP + protein N-phospho-L-histidine.</text>
        <dbReference type="EC" id="2.7.13.3"/>
    </reaction>
</comment>
<dbReference type="SUPFAM" id="SSF47384">
    <property type="entry name" value="Homodimeric domain of signal transducing histidine kinase"/>
    <property type="match status" value="1"/>
</dbReference>
<dbReference type="SMART" id="SM00091">
    <property type="entry name" value="PAS"/>
    <property type="match status" value="1"/>
</dbReference>
<keyword evidence="11" id="KW-1185">Reference proteome</keyword>
<feature type="domain" description="Histidine kinase" evidence="7">
    <location>
        <begin position="190"/>
        <end position="409"/>
    </location>
</feature>
<comment type="caution">
    <text evidence="10">The sequence shown here is derived from an EMBL/GenBank/DDBJ whole genome shotgun (WGS) entry which is preliminary data.</text>
</comment>
<dbReference type="Pfam" id="PF02518">
    <property type="entry name" value="HATPase_c"/>
    <property type="match status" value="1"/>
</dbReference>
<keyword evidence="3" id="KW-0597">Phosphoprotein</keyword>
<dbReference type="EMBL" id="JAUZVY010000002">
    <property type="protein sequence ID" value="MDP4528508.1"/>
    <property type="molecule type" value="Genomic_DNA"/>
</dbReference>
<accession>A0ABT9GNG2</accession>
<dbReference type="PANTHER" id="PTHR43047">
    <property type="entry name" value="TWO-COMPONENT HISTIDINE PROTEIN KINASE"/>
    <property type="match status" value="1"/>
</dbReference>
<keyword evidence="5" id="KW-0418">Kinase</keyword>
<dbReference type="CDD" id="cd00082">
    <property type="entry name" value="HisKA"/>
    <property type="match status" value="1"/>
</dbReference>
<dbReference type="PROSITE" id="PS51257">
    <property type="entry name" value="PROKAR_LIPOPROTEIN"/>
    <property type="match status" value="1"/>
</dbReference>
<dbReference type="Gene3D" id="1.10.287.130">
    <property type="match status" value="1"/>
</dbReference>
<dbReference type="Proteomes" id="UP001236258">
    <property type="component" value="Unassembled WGS sequence"/>
</dbReference>
<dbReference type="Pfam" id="PF13426">
    <property type="entry name" value="PAS_9"/>
    <property type="match status" value="1"/>
</dbReference>
<evidence type="ECO:0000256" key="5">
    <source>
        <dbReference type="ARBA" id="ARBA00022777"/>
    </source>
</evidence>
<dbReference type="InterPro" id="IPR004358">
    <property type="entry name" value="Sig_transdc_His_kin-like_C"/>
</dbReference>
<keyword evidence="10" id="KW-0547">Nucleotide-binding</keyword>
<dbReference type="Gene3D" id="3.30.450.20">
    <property type="entry name" value="PAS domain"/>
    <property type="match status" value="1"/>
</dbReference>
<feature type="domain" description="PAS" evidence="8">
    <location>
        <begin position="55"/>
        <end position="108"/>
    </location>
</feature>
<dbReference type="PRINTS" id="PR00344">
    <property type="entry name" value="BCTRLSENSOR"/>
</dbReference>
<keyword evidence="10" id="KW-0067">ATP-binding</keyword>
<evidence type="ECO:0000256" key="3">
    <source>
        <dbReference type="ARBA" id="ARBA00022553"/>
    </source>
</evidence>
<proteinExistence type="predicted"/>
<evidence type="ECO:0000256" key="1">
    <source>
        <dbReference type="ARBA" id="ARBA00000085"/>
    </source>
</evidence>
<dbReference type="InterPro" id="IPR005467">
    <property type="entry name" value="His_kinase_dom"/>
</dbReference>
<feature type="transmembrane region" description="Helical" evidence="6">
    <location>
        <begin position="20"/>
        <end position="42"/>
    </location>
</feature>
<dbReference type="SMART" id="SM00388">
    <property type="entry name" value="HisKA"/>
    <property type="match status" value="1"/>
</dbReference>
<dbReference type="PROSITE" id="PS50112">
    <property type="entry name" value="PAS"/>
    <property type="match status" value="1"/>
</dbReference>
<name>A0ABT9GNG2_9GAMM</name>
<dbReference type="RefSeq" id="WP_305945112.1">
    <property type="nucleotide sequence ID" value="NZ_JAUZVY010000002.1"/>
</dbReference>
<dbReference type="InterPro" id="IPR003594">
    <property type="entry name" value="HATPase_dom"/>
</dbReference>
<dbReference type="InterPro" id="IPR003661">
    <property type="entry name" value="HisK_dim/P_dom"/>
</dbReference>
<evidence type="ECO:0000313" key="10">
    <source>
        <dbReference type="EMBL" id="MDP4528508.1"/>
    </source>
</evidence>
<keyword evidence="6" id="KW-1133">Transmembrane helix</keyword>
<dbReference type="Gene3D" id="3.30.565.10">
    <property type="entry name" value="Histidine kinase-like ATPase, C-terminal domain"/>
    <property type="match status" value="1"/>
</dbReference>
<dbReference type="PROSITE" id="PS50109">
    <property type="entry name" value="HIS_KIN"/>
    <property type="match status" value="1"/>
</dbReference>
<dbReference type="PROSITE" id="PS50113">
    <property type="entry name" value="PAC"/>
    <property type="match status" value="1"/>
</dbReference>
<dbReference type="NCBIfam" id="TIGR00229">
    <property type="entry name" value="sensory_box"/>
    <property type="match status" value="1"/>
</dbReference>
<dbReference type="SUPFAM" id="SSF55785">
    <property type="entry name" value="PYP-like sensor domain (PAS domain)"/>
    <property type="match status" value="1"/>
</dbReference>
<dbReference type="GO" id="GO:0005524">
    <property type="term" value="F:ATP binding"/>
    <property type="evidence" value="ECO:0007669"/>
    <property type="project" value="UniProtKB-KW"/>
</dbReference>
<evidence type="ECO:0000259" key="9">
    <source>
        <dbReference type="PROSITE" id="PS50113"/>
    </source>
</evidence>
<feature type="domain" description="PAC" evidence="9">
    <location>
        <begin position="133"/>
        <end position="186"/>
    </location>
</feature>
<evidence type="ECO:0000313" key="11">
    <source>
        <dbReference type="Proteomes" id="UP001236258"/>
    </source>
</evidence>
<dbReference type="InterPro" id="IPR000700">
    <property type="entry name" value="PAS-assoc_C"/>
</dbReference>
<protein>
    <recommendedName>
        <fullName evidence="2">histidine kinase</fullName>
        <ecNumber evidence="2">2.7.13.3</ecNumber>
    </recommendedName>
</protein>
<dbReference type="SUPFAM" id="SSF55874">
    <property type="entry name" value="ATPase domain of HSP90 chaperone/DNA topoisomerase II/histidine kinase"/>
    <property type="match status" value="1"/>
</dbReference>
<sequence>MGLLSFKPDFSTYAADPLVWATGIWTVLVYSCVVAYATYVIISLLHRKSKQIEAQAKHTQVLLDSIEDSIIATDLIGIIKYANPSALRSFCYSHQQLIGKSISWLLPDLIKSMKDPTLRPFAISGSNASPLSSPVNWRVTDGIRSDGSRFPVELTITEVEQAGTSEYLVTARDITERKRMERVKDEFVSTVSHELRTPLTAIHGVLKILSAGTFGQLHEKTQQMVSIACKNSERLTYLINDLLDMEKLAAGQMRFEIQQQPLFPLLAQAVRDNQGYADRYEVRLVLDEIDHGYRVAVDADRLQQVLANLLSNAAKFSPKGGEVVIMAHRQDGGVRVSVQDQGPGIPAKFHDRIFQKFAQADSSDTRQQGGTGLGLAISRELIKRMDGSIGFASTEGEGATFWFELPLAGGEWGKQGFTGGEQ</sequence>
<evidence type="ECO:0000259" key="7">
    <source>
        <dbReference type="PROSITE" id="PS50109"/>
    </source>
</evidence>
<reference evidence="10 11" key="1">
    <citation type="submission" date="2023-08" db="EMBL/GenBank/DDBJ databases">
        <authorList>
            <person name="Joshi A."/>
            <person name="Thite S."/>
        </authorList>
    </citation>
    <scope>NUCLEOTIDE SEQUENCE [LARGE SCALE GENOMIC DNA]</scope>
    <source>
        <strain evidence="10 11">1E1</strain>
    </source>
</reference>
<keyword evidence="6" id="KW-0812">Transmembrane</keyword>
<dbReference type="Pfam" id="PF00512">
    <property type="entry name" value="HisKA"/>
    <property type="match status" value="1"/>
</dbReference>
<evidence type="ECO:0000259" key="8">
    <source>
        <dbReference type="PROSITE" id="PS50112"/>
    </source>
</evidence>
<evidence type="ECO:0000256" key="6">
    <source>
        <dbReference type="SAM" id="Phobius"/>
    </source>
</evidence>
<keyword evidence="4" id="KW-0808">Transferase</keyword>
<dbReference type="InterPro" id="IPR000014">
    <property type="entry name" value="PAS"/>
</dbReference>
<dbReference type="SMART" id="SM00387">
    <property type="entry name" value="HATPase_c"/>
    <property type="match status" value="1"/>
</dbReference>
<dbReference type="InterPro" id="IPR035965">
    <property type="entry name" value="PAS-like_dom_sf"/>
</dbReference>
<evidence type="ECO:0000256" key="2">
    <source>
        <dbReference type="ARBA" id="ARBA00012438"/>
    </source>
</evidence>
<dbReference type="InterPro" id="IPR036890">
    <property type="entry name" value="HATPase_C_sf"/>
</dbReference>